<keyword evidence="1" id="KW-0472">Membrane</keyword>
<reference evidence="2 3" key="1">
    <citation type="submission" date="2019-07" db="EMBL/GenBank/DDBJ databases">
        <title>Microbispora hainanensis DSM 45428.</title>
        <authorList>
            <person name="Thawai C."/>
        </authorList>
    </citation>
    <scope>NUCLEOTIDE SEQUENCE [LARGE SCALE GENOMIC DNA]</scope>
    <source>
        <strain evidence="2 3">DSM 45428</strain>
    </source>
</reference>
<organism evidence="2 3">
    <name type="scientific">Microbispora hainanensis</name>
    <dbReference type="NCBI Taxonomy" id="568844"/>
    <lineage>
        <taxon>Bacteria</taxon>
        <taxon>Bacillati</taxon>
        <taxon>Actinomycetota</taxon>
        <taxon>Actinomycetes</taxon>
        <taxon>Streptosporangiales</taxon>
        <taxon>Streptosporangiaceae</taxon>
        <taxon>Microbispora</taxon>
    </lineage>
</organism>
<sequence length="147" mass="16058">MYLLVVDGSNPDAASRERIPSGCAIVFVLFGLVFVLAGVRWIGPALQAAKGEGIRGTLTIETRNCRKGCDWSGEFVSSDGRLRVADVHTDDLNHKTQVGDRVAVLYVGDKAYAPEGSTEWLGWVVAMLVGVTIMGWTIWVWRFSGRS</sequence>
<name>A0A544YV93_9ACTN</name>
<dbReference type="EMBL" id="VIRM01000015">
    <property type="protein sequence ID" value="TQS20678.1"/>
    <property type="molecule type" value="Genomic_DNA"/>
</dbReference>
<evidence type="ECO:0000313" key="3">
    <source>
        <dbReference type="Proteomes" id="UP000316541"/>
    </source>
</evidence>
<evidence type="ECO:0008006" key="4">
    <source>
        <dbReference type="Google" id="ProtNLM"/>
    </source>
</evidence>
<gene>
    <name evidence="2" type="ORF">FLX08_14410</name>
</gene>
<protein>
    <recommendedName>
        <fullName evidence="4">DUF3592 domain-containing protein</fullName>
    </recommendedName>
</protein>
<dbReference type="Proteomes" id="UP000316541">
    <property type="component" value="Unassembled WGS sequence"/>
</dbReference>
<dbReference type="AlphaFoldDB" id="A0A544YV93"/>
<keyword evidence="1" id="KW-1133">Transmembrane helix</keyword>
<evidence type="ECO:0000313" key="2">
    <source>
        <dbReference type="EMBL" id="TQS20678.1"/>
    </source>
</evidence>
<comment type="caution">
    <text evidence="2">The sequence shown here is derived from an EMBL/GenBank/DDBJ whole genome shotgun (WGS) entry which is preliminary data.</text>
</comment>
<keyword evidence="1" id="KW-0812">Transmembrane</keyword>
<proteinExistence type="predicted"/>
<accession>A0A544YV93</accession>
<feature type="transmembrane region" description="Helical" evidence="1">
    <location>
        <begin position="21"/>
        <end position="42"/>
    </location>
</feature>
<feature type="transmembrane region" description="Helical" evidence="1">
    <location>
        <begin position="120"/>
        <end position="141"/>
    </location>
</feature>
<evidence type="ECO:0000256" key="1">
    <source>
        <dbReference type="SAM" id="Phobius"/>
    </source>
</evidence>
<dbReference type="RefSeq" id="WP_142619344.1">
    <property type="nucleotide sequence ID" value="NZ_VIRM01000015.1"/>
</dbReference>